<feature type="domain" description="Rapamycin-insensitive companion of mTOR N-terminal" evidence="5">
    <location>
        <begin position="204"/>
        <end position="576"/>
    </location>
</feature>
<dbReference type="GO" id="GO:0031932">
    <property type="term" value="C:TORC2 complex"/>
    <property type="evidence" value="ECO:0007669"/>
    <property type="project" value="InterPro"/>
</dbReference>
<name>A0AAD2I118_9AGAR</name>
<dbReference type="SUPFAM" id="SSF46585">
    <property type="entry name" value="HR1 repeat"/>
    <property type="match status" value="1"/>
</dbReference>
<dbReference type="GO" id="GO:0038203">
    <property type="term" value="P:TORC2 signaling"/>
    <property type="evidence" value="ECO:0007669"/>
    <property type="project" value="TreeGrafter"/>
</dbReference>
<dbReference type="Proteomes" id="UP001295794">
    <property type="component" value="Unassembled WGS sequence"/>
</dbReference>
<dbReference type="PANTHER" id="PTHR13298">
    <property type="entry name" value="CYTOSOLIC REGULATOR PIANISSIMO"/>
    <property type="match status" value="1"/>
</dbReference>
<comment type="similarity">
    <text evidence="1">Belongs to the RICTOR family.</text>
</comment>
<dbReference type="InterPro" id="IPR028267">
    <property type="entry name" value="Pianissimo_N"/>
</dbReference>
<evidence type="ECO:0000313" key="8">
    <source>
        <dbReference type="Proteomes" id="UP001295794"/>
    </source>
</evidence>
<feature type="coiled-coil region" evidence="2">
    <location>
        <begin position="96"/>
        <end position="123"/>
    </location>
</feature>
<sequence>MHMTVQYPLITRSGGDSLQEGTGCLPFYLFPPRRDLTPRPPLPLSRTCRPMIRRMQMRNPPQIQLDALNEQLVVQNRIKEGAQNLLNMPTITDALRDQVVSELEMAQGKIESIQKRIEQHHKTKPSAVSGSTRRRFLAAQNRSAKESEDKSGEDFRTALNNASSYIKSLAALSRTNATSSTIGAPASSAPGLAPSALDTDRQRIELLTKLVTILQRNLRVRYELNLSEVMSAVLPGLADRTSPKCRAATYRVIRHVLVDADSMKRLGEQALDWYIIKSLTRDNKHAIEKEQVIKLVRTIIEVGTVRDDSRGAGKCGNVPLSAAVMRAIVAVAEHPEDPFRLICIQTLAEILVIDVNLVARTGGLRFLLHALGEGPLEMAPILASAFLYVIDSPRTRSYLQVGTDLEMAFSAVTDAYGKGPDHADRMRGCVKVIQLMLRSWSGLMYFCLDNMRAIRSLIDTIRIPSLETREIVIDMFFDLLNIKTPEWYQTFIDGRRLTMYGKTRDTRERIVEPDRTPQAFKLTDQYLALLVLLFTNAGLLDALTGMMEESASGSNLSRKATLLMAEILQMANRVLPLSIAARIQVIYLFSIPRIFSMAADYRQGQNRIVGTSALSAIDSFNRNRTRLEPNAVKGTRPRANSAEDAIRRGQRQIEQVKLKMSMQMDDKTFQSSLLETQVMLTKDHTVWKLDLLQELVDGPLLNAKRLEEAIRVSRFIRRLLSFFHPFGSGTKFCDLPRNKLNQRWIKLGCSLMTTLTSSNDGVRYLSTEDLFLPQVVKSFAQLDPSNAAPDSDPIFSKRRVANQLTYGYLVMLGTLSKNKDGIELLQKFKIFTAFYHFSELKDREDLVKGIIENLDYTLDGHSRIVLSKTLTSKYPHIRRDATRHLGDLIKTSTTANGWMLRLLLTQLYDPEPEICELAVMYLRDACESKDVLKLVVEMQPTLDHLGEIGHPLLLKFVSTPVGFRYLYDTGYIIQEMDTWFHERNIFYVVQIEVLLSKVFTGSAEEGALAFEGTVLPHFYGEMAKTDLGCQILHEKGHFAEFSEFIRLHSSESDDSEVILKLKSILWAVGNIGATEGGLHFLEEEEIIPTVLDIAQNSLIPSVRGTCFFVLGLISSTSQGAEILDDYRWEATLSPLGLPTGLCIPVDLDVFVSIPPWPRGEDLDQDETRLMPPTSQTELDVITAIHNLANSVIANAASRSLARMKSRPEFKAVFASPTMFFRALHTISTQRYRLPVRRYILDLFTIELDSDVVSALSEAAKSLKAHPSFKPSKETNRVSMFGPLGRPRRSSESDDDVGELEVDEAPPKPLGVQKPVLNLRPVSRIVGFDV</sequence>
<evidence type="ECO:0008006" key="9">
    <source>
        <dbReference type="Google" id="ProtNLM"/>
    </source>
</evidence>
<evidence type="ECO:0000259" key="4">
    <source>
        <dbReference type="SMART" id="SM01307"/>
    </source>
</evidence>
<dbReference type="SMART" id="SM01303">
    <property type="entry name" value="RasGEF_N_2"/>
    <property type="match status" value="1"/>
</dbReference>
<evidence type="ECO:0000313" key="7">
    <source>
        <dbReference type="EMBL" id="CAK5284162.1"/>
    </source>
</evidence>
<dbReference type="SUPFAM" id="SSF48371">
    <property type="entry name" value="ARM repeat"/>
    <property type="match status" value="1"/>
</dbReference>
<dbReference type="PANTHER" id="PTHR13298:SF11">
    <property type="entry name" value="RAPAMYCIN-INSENSITIVE COMPANION OF MTOR"/>
    <property type="match status" value="1"/>
</dbReference>
<accession>A0AAD2I118</accession>
<dbReference type="SMART" id="SM01307">
    <property type="entry name" value="RICTOR_M"/>
    <property type="match status" value="1"/>
</dbReference>
<reference evidence="7" key="1">
    <citation type="submission" date="2023-11" db="EMBL/GenBank/DDBJ databases">
        <authorList>
            <person name="De Vega J J."/>
            <person name="De Vega J J."/>
        </authorList>
    </citation>
    <scope>NUCLEOTIDE SEQUENCE</scope>
</reference>
<dbReference type="InterPro" id="IPR016024">
    <property type="entry name" value="ARM-type_fold"/>
</dbReference>
<feature type="domain" description="Rapamycin-insensitive companion of mTOR" evidence="6">
    <location>
        <begin position="1058"/>
        <end position="1130"/>
    </location>
</feature>
<dbReference type="Gene3D" id="1.10.287.160">
    <property type="entry name" value="HR1 repeat"/>
    <property type="match status" value="1"/>
</dbReference>
<dbReference type="EMBL" id="CAVNYO010000478">
    <property type="protein sequence ID" value="CAK5284162.1"/>
    <property type="molecule type" value="Genomic_DNA"/>
</dbReference>
<dbReference type="SMART" id="SM01310">
    <property type="entry name" value="RICTOR_V"/>
    <property type="match status" value="1"/>
</dbReference>
<dbReference type="InterPro" id="IPR029451">
    <property type="entry name" value="RICTOR_M"/>
</dbReference>
<gene>
    <name evidence="7" type="ORF">MYCIT1_LOCUS37204</name>
</gene>
<dbReference type="InterPro" id="IPR029452">
    <property type="entry name" value="RICTOR_V"/>
</dbReference>
<protein>
    <recommendedName>
        <fullName evidence="9">REM-1 domain-containing protein</fullName>
    </recommendedName>
</protein>
<dbReference type="InterPro" id="IPR029453">
    <property type="entry name" value="Rictor_IV"/>
</dbReference>
<evidence type="ECO:0000259" key="6">
    <source>
        <dbReference type="SMART" id="SM01310"/>
    </source>
</evidence>
<dbReference type="Pfam" id="PF14666">
    <property type="entry name" value="RICTOR_M"/>
    <property type="match status" value="1"/>
</dbReference>
<dbReference type="Pfam" id="PF14664">
    <property type="entry name" value="RICTOR_N"/>
    <property type="match status" value="1"/>
</dbReference>
<evidence type="ECO:0000256" key="2">
    <source>
        <dbReference type="SAM" id="Coils"/>
    </source>
</evidence>
<feature type="region of interest" description="Disordered" evidence="3">
    <location>
        <begin position="1263"/>
        <end position="1313"/>
    </location>
</feature>
<keyword evidence="2" id="KW-0175">Coiled coil</keyword>
<keyword evidence="8" id="KW-1185">Reference proteome</keyword>
<dbReference type="Pfam" id="PF14668">
    <property type="entry name" value="RICTOR_V"/>
    <property type="match status" value="1"/>
</dbReference>
<evidence type="ECO:0000256" key="3">
    <source>
        <dbReference type="SAM" id="MobiDB-lite"/>
    </source>
</evidence>
<evidence type="ECO:0000256" key="1">
    <source>
        <dbReference type="ARBA" id="ARBA00008878"/>
    </source>
</evidence>
<feature type="domain" description="Rapamycin-insensitive companion of mTOR middle" evidence="4">
    <location>
        <begin position="664"/>
        <end position="891"/>
    </location>
</feature>
<evidence type="ECO:0000259" key="5">
    <source>
        <dbReference type="SMART" id="SM01308"/>
    </source>
</evidence>
<organism evidence="7 8">
    <name type="scientific">Mycena citricolor</name>
    <dbReference type="NCBI Taxonomy" id="2018698"/>
    <lineage>
        <taxon>Eukaryota</taxon>
        <taxon>Fungi</taxon>
        <taxon>Dikarya</taxon>
        <taxon>Basidiomycota</taxon>
        <taxon>Agaricomycotina</taxon>
        <taxon>Agaricomycetes</taxon>
        <taxon>Agaricomycetidae</taxon>
        <taxon>Agaricales</taxon>
        <taxon>Marasmiineae</taxon>
        <taxon>Mycenaceae</taxon>
        <taxon>Mycena</taxon>
    </lineage>
</organism>
<dbReference type="InterPro" id="IPR028268">
    <property type="entry name" value="Pianissimo_fam"/>
</dbReference>
<dbReference type="InterPro" id="IPR036274">
    <property type="entry name" value="HR1_rpt_sf"/>
</dbReference>
<dbReference type="SMART" id="SM01308">
    <property type="entry name" value="RICTOR_N"/>
    <property type="match status" value="1"/>
</dbReference>
<dbReference type="Pfam" id="PF14663">
    <property type="entry name" value="RasGEF_N_2"/>
    <property type="match status" value="1"/>
</dbReference>
<feature type="compositionally biased region" description="Acidic residues" evidence="3">
    <location>
        <begin position="1292"/>
        <end position="1303"/>
    </location>
</feature>
<comment type="caution">
    <text evidence="7">The sequence shown here is derived from an EMBL/GenBank/DDBJ whole genome shotgun (WGS) entry which is preliminary data.</text>
</comment>
<proteinExistence type="inferred from homology"/>